<reference evidence="2" key="1">
    <citation type="submission" date="2012-05" db="EMBL/GenBank/DDBJ databases">
        <authorList>
            <person name="Krishnakumar V."/>
            <person name="Cheung F."/>
            <person name="Xiao Y."/>
            <person name="Chan A."/>
            <person name="Moskal W.A."/>
            <person name="Town C.D."/>
        </authorList>
    </citation>
    <scope>NUCLEOTIDE SEQUENCE</scope>
</reference>
<dbReference type="AlphaFoldDB" id="I3T6Z8"/>
<keyword evidence="1" id="KW-0472">Membrane</keyword>
<name>I3T6Z8_MEDTR</name>
<evidence type="ECO:0000256" key="1">
    <source>
        <dbReference type="SAM" id="Phobius"/>
    </source>
</evidence>
<organism evidence="2">
    <name type="scientific">Medicago truncatula</name>
    <name type="common">Barrel medic</name>
    <name type="synonym">Medicago tribuloides</name>
    <dbReference type="NCBI Taxonomy" id="3880"/>
    <lineage>
        <taxon>Eukaryota</taxon>
        <taxon>Viridiplantae</taxon>
        <taxon>Streptophyta</taxon>
        <taxon>Embryophyta</taxon>
        <taxon>Tracheophyta</taxon>
        <taxon>Spermatophyta</taxon>
        <taxon>Magnoliopsida</taxon>
        <taxon>eudicotyledons</taxon>
        <taxon>Gunneridae</taxon>
        <taxon>Pentapetalae</taxon>
        <taxon>rosids</taxon>
        <taxon>fabids</taxon>
        <taxon>Fabales</taxon>
        <taxon>Fabaceae</taxon>
        <taxon>Papilionoideae</taxon>
        <taxon>50 kb inversion clade</taxon>
        <taxon>NPAAA clade</taxon>
        <taxon>Hologalegina</taxon>
        <taxon>IRL clade</taxon>
        <taxon>Trifolieae</taxon>
        <taxon>Medicago</taxon>
    </lineage>
</organism>
<evidence type="ECO:0008006" key="3">
    <source>
        <dbReference type="Google" id="ProtNLM"/>
    </source>
</evidence>
<protein>
    <recommendedName>
        <fullName evidence="3">Transmembrane protein</fullName>
    </recommendedName>
</protein>
<keyword evidence="1" id="KW-0812">Transmembrane</keyword>
<evidence type="ECO:0000313" key="2">
    <source>
        <dbReference type="EMBL" id="AFK48290.1"/>
    </source>
</evidence>
<proteinExistence type="evidence at transcript level"/>
<keyword evidence="1" id="KW-1133">Transmembrane helix</keyword>
<feature type="transmembrane region" description="Helical" evidence="1">
    <location>
        <begin position="74"/>
        <end position="94"/>
    </location>
</feature>
<accession>I3T6Z8</accession>
<sequence>MIEFCIFFQCWCKNSLSLHVPVHLEMTFNMGDSQPLHLHHIQNVFRTSLIFSTKTFNSLNKVLMKFRCPSKARLFGFVVFSYTTSLRIIVLHFLRFRFNFGIYEM</sequence>
<dbReference type="EMBL" id="BT148496">
    <property type="protein sequence ID" value="AFK48290.1"/>
    <property type="molecule type" value="mRNA"/>
</dbReference>